<dbReference type="InterPro" id="IPR018228">
    <property type="entry name" value="DNase_TatD-rel_CS"/>
</dbReference>
<name>A0ABT2VJ80_9ALTE</name>
<dbReference type="CDD" id="cd01310">
    <property type="entry name" value="TatD_DNAse"/>
    <property type="match status" value="1"/>
</dbReference>
<dbReference type="InterPro" id="IPR001130">
    <property type="entry name" value="TatD-like"/>
</dbReference>
<reference evidence="4" key="1">
    <citation type="submission" date="2023-07" db="EMBL/GenBank/DDBJ databases">
        <title>Study on multiphase classification of strain Alteromonas salexigens isolated from the Yellow Sea.</title>
        <authorList>
            <person name="Sun L."/>
        </authorList>
    </citation>
    <scope>NUCLEOTIDE SEQUENCE [LARGE SCALE GENOMIC DNA]</scope>
    <source>
        <strain evidence="4">ASW11-19</strain>
    </source>
</reference>
<protein>
    <submittedName>
        <fullName evidence="3">TatD family hydrolase</fullName>
    </submittedName>
</protein>
<dbReference type="Pfam" id="PF01026">
    <property type="entry name" value="TatD_DNase"/>
    <property type="match status" value="1"/>
</dbReference>
<proteinExistence type="inferred from homology"/>
<sequence length="259" mass="28639">MQWFDAGVNLLDRRFDADAVLAEAREAGVKRICMITTHPDEWEAAASLYAAHPQQLCYTVGVHPHNAKDVRPEHYTQLRSVAAAPGVVAIGECGLDFNRNFSPPNVQREVFREQLKLAVALGLPVYLHERDAFADQQTILNEFAADLSGGLAHCFTGDQATMQAYLDMGLHIGITGWVCDPKRGESLREAVKALPLDRLILETDAPYLFPKSLRPRKRNNTPATLPHIATQLAELLESSTAELSNTSYANSCDLFGLKR</sequence>
<dbReference type="Proteomes" id="UP001209257">
    <property type="component" value="Unassembled WGS sequence"/>
</dbReference>
<evidence type="ECO:0000313" key="4">
    <source>
        <dbReference type="Proteomes" id="UP001209257"/>
    </source>
</evidence>
<evidence type="ECO:0000313" key="3">
    <source>
        <dbReference type="EMBL" id="MCU7553265.1"/>
    </source>
</evidence>
<evidence type="ECO:0000256" key="1">
    <source>
        <dbReference type="ARBA" id="ARBA00009275"/>
    </source>
</evidence>
<keyword evidence="4" id="KW-1185">Reference proteome</keyword>
<gene>
    <name evidence="3" type="ORF">OCL06_01485</name>
</gene>
<dbReference type="PANTHER" id="PTHR46124:SF2">
    <property type="entry name" value="D-AMINOACYL-TRNA DEACYLASE"/>
    <property type="match status" value="1"/>
</dbReference>
<evidence type="ECO:0000256" key="2">
    <source>
        <dbReference type="ARBA" id="ARBA00022801"/>
    </source>
</evidence>
<accession>A0ABT2VJ80</accession>
<comment type="caution">
    <text evidence="3">The sequence shown here is derived from an EMBL/GenBank/DDBJ whole genome shotgun (WGS) entry which is preliminary data.</text>
</comment>
<dbReference type="RefSeq" id="WP_262991970.1">
    <property type="nucleotide sequence ID" value="NZ_JAOTJC010000004.1"/>
</dbReference>
<comment type="similarity">
    <text evidence="1">Belongs to the metallo-dependent hydrolases superfamily. TatD-type hydrolase family.</text>
</comment>
<dbReference type="SUPFAM" id="SSF51556">
    <property type="entry name" value="Metallo-dependent hydrolases"/>
    <property type="match status" value="1"/>
</dbReference>
<keyword evidence="2 3" id="KW-0378">Hydrolase</keyword>
<organism evidence="3 4">
    <name type="scientific">Alteromonas salexigens</name>
    <dbReference type="NCBI Taxonomy" id="2982530"/>
    <lineage>
        <taxon>Bacteria</taxon>
        <taxon>Pseudomonadati</taxon>
        <taxon>Pseudomonadota</taxon>
        <taxon>Gammaproteobacteria</taxon>
        <taxon>Alteromonadales</taxon>
        <taxon>Alteromonadaceae</taxon>
        <taxon>Alteromonas/Salinimonas group</taxon>
        <taxon>Alteromonas</taxon>
    </lineage>
</organism>
<dbReference type="InterPro" id="IPR032466">
    <property type="entry name" value="Metal_Hydrolase"/>
</dbReference>
<dbReference type="PANTHER" id="PTHR46124">
    <property type="entry name" value="D-AMINOACYL-TRNA DEACYLASE"/>
    <property type="match status" value="1"/>
</dbReference>
<dbReference type="GO" id="GO:0016787">
    <property type="term" value="F:hydrolase activity"/>
    <property type="evidence" value="ECO:0007669"/>
    <property type="project" value="UniProtKB-KW"/>
</dbReference>
<dbReference type="PIRSF" id="PIRSF005902">
    <property type="entry name" value="DNase_TatD"/>
    <property type="match status" value="1"/>
</dbReference>
<dbReference type="Gene3D" id="3.20.20.140">
    <property type="entry name" value="Metal-dependent hydrolases"/>
    <property type="match status" value="1"/>
</dbReference>
<dbReference type="EMBL" id="JAOTJC010000004">
    <property type="protein sequence ID" value="MCU7553265.1"/>
    <property type="molecule type" value="Genomic_DNA"/>
</dbReference>
<dbReference type="PROSITE" id="PS01091">
    <property type="entry name" value="TATD_3"/>
    <property type="match status" value="1"/>
</dbReference>